<dbReference type="OrthoDB" id="5496004at2"/>
<proteinExistence type="predicted"/>
<sequence>MPKFEATGTTGETTKRDRERPSDAPTAVQARQPAKDDAVFFSTVFELGPQPTEDQLRIAREQGIDLPANATPDEISDLISLTTSRDIPASPELLAIARQYKLKVTRYSGKKLLFQRIFDKVSQPGDEDELAAWFAYRVYRGLVRGTPDSPVKGPDDPLIKNVGRQLASNPAVIASIRRYRATDLVWFGRWTAPDGTTHEGGSNKTVAYLTTAMYLQPFALSEKERAAPASTERDRQHRTSTILLAAKGWLSRWRSK</sequence>
<reference evidence="2 3" key="1">
    <citation type="submission" date="2019-03" db="EMBL/GenBank/DDBJ databases">
        <title>Draft genome of Massilia hortus sp. nov., a novel bacterial species of the Oxalobacteraceae family.</title>
        <authorList>
            <person name="Peta V."/>
            <person name="Raths R."/>
            <person name="Bucking H."/>
        </authorList>
    </citation>
    <scope>NUCLEOTIDE SEQUENCE [LARGE SCALE GENOMIC DNA]</scope>
    <source>
        <strain evidence="2 3">ONC3</strain>
    </source>
</reference>
<comment type="caution">
    <text evidence="2">The sequence shown here is derived from an EMBL/GenBank/DDBJ whole genome shotgun (WGS) entry which is preliminary data.</text>
</comment>
<feature type="region of interest" description="Disordered" evidence="1">
    <location>
        <begin position="1"/>
        <end position="35"/>
    </location>
</feature>
<dbReference type="Proteomes" id="UP000297258">
    <property type="component" value="Unassembled WGS sequence"/>
</dbReference>
<protein>
    <submittedName>
        <fullName evidence="2">Uncharacterized protein</fullName>
    </submittedName>
</protein>
<dbReference type="RefSeq" id="WP_135188356.1">
    <property type="nucleotide sequence ID" value="NZ_SPUM01000023.1"/>
</dbReference>
<accession>A0A4Y9T6S3</accession>
<evidence type="ECO:0000313" key="3">
    <source>
        <dbReference type="Proteomes" id="UP000297258"/>
    </source>
</evidence>
<keyword evidence="3" id="KW-1185">Reference proteome</keyword>
<dbReference type="AlphaFoldDB" id="A0A4Y9T6S3"/>
<dbReference type="EMBL" id="SPUM01000023">
    <property type="protein sequence ID" value="TFW34629.1"/>
    <property type="molecule type" value="Genomic_DNA"/>
</dbReference>
<gene>
    <name evidence="2" type="ORF">E4O92_03455</name>
</gene>
<feature type="compositionally biased region" description="Basic and acidic residues" evidence="1">
    <location>
        <begin position="13"/>
        <end position="22"/>
    </location>
</feature>
<name>A0A4Y9T6S3_9BURK</name>
<organism evidence="2 3">
    <name type="scientific">Massilia horti</name>
    <dbReference type="NCBI Taxonomy" id="2562153"/>
    <lineage>
        <taxon>Bacteria</taxon>
        <taxon>Pseudomonadati</taxon>
        <taxon>Pseudomonadota</taxon>
        <taxon>Betaproteobacteria</taxon>
        <taxon>Burkholderiales</taxon>
        <taxon>Oxalobacteraceae</taxon>
        <taxon>Telluria group</taxon>
        <taxon>Massilia</taxon>
    </lineage>
</organism>
<evidence type="ECO:0000256" key="1">
    <source>
        <dbReference type="SAM" id="MobiDB-lite"/>
    </source>
</evidence>
<evidence type="ECO:0000313" key="2">
    <source>
        <dbReference type="EMBL" id="TFW34629.1"/>
    </source>
</evidence>